<evidence type="ECO:0000313" key="1">
    <source>
        <dbReference type="EMBL" id="KAK0612729.1"/>
    </source>
</evidence>
<name>A0AA39W4W7_9PEZI</name>
<evidence type="ECO:0000313" key="2">
    <source>
        <dbReference type="Proteomes" id="UP001175001"/>
    </source>
</evidence>
<gene>
    <name evidence="1" type="ORF">DIS24_g11986</name>
</gene>
<comment type="caution">
    <text evidence="1">The sequence shown here is derived from an EMBL/GenBank/DDBJ whole genome shotgun (WGS) entry which is preliminary data.</text>
</comment>
<dbReference type="EMBL" id="JAUJDW010000210">
    <property type="protein sequence ID" value="KAK0612729.1"/>
    <property type="molecule type" value="Genomic_DNA"/>
</dbReference>
<sequence length="184" mass="21633">MCHQKITIEIFPDTPAVVEFCNPFFLTKPQCVNLKGNVIEKLRDFFKEGFELLELKERLVLGMTPYSQGDYARKKTRQSHLDAYLDHYKEVPCSSQSEVLKVHAFVLASLDNSDWVCLRKYNTDFWKWALEELSEVVEPPIGWVNTLEERLRKLDKKNMAKGEELPDNLNNLKECEEQSRLDRY</sequence>
<reference evidence="1" key="1">
    <citation type="submission" date="2023-06" db="EMBL/GenBank/DDBJ databases">
        <title>Multi-omics analyses reveal the molecular pathogenesis toolkit of Lasiodiplodia hormozganensis, a cross-kingdom pathogen.</title>
        <authorList>
            <person name="Felix C."/>
            <person name="Meneses R."/>
            <person name="Goncalves M.F.M."/>
            <person name="Tilleman L."/>
            <person name="Duarte A.S."/>
            <person name="Jorrin-Novo J.V."/>
            <person name="Van De Peer Y."/>
            <person name="Deforce D."/>
            <person name="Van Nieuwerburgh F."/>
            <person name="Esteves A.C."/>
            <person name="Alves A."/>
        </authorList>
    </citation>
    <scope>NUCLEOTIDE SEQUENCE</scope>
    <source>
        <strain evidence="1">CBS 339.90</strain>
    </source>
</reference>
<dbReference type="AlphaFoldDB" id="A0AA39W4W7"/>
<keyword evidence="2" id="KW-1185">Reference proteome</keyword>
<organism evidence="1 2">
    <name type="scientific">Lasiodiplodia hormozganensis</name>
    <dbReference type="NCBI Taxonomy" id="869390"/>
    <lineage>
        <taxon>Eukaryota</taxon>
        <taxon>Fungi</taxon>
        <taxon>Dikarya</taxon>
        <taxon>Ascomycota</taxon>
        <taxon>Pezizomycotina</taxon>
        <taxon>Dothideomycetes</taxon>
        <taxon>Dothideomycetes incertae sedis</taxon>
        <taxon>Botryosphaeriales</taxon>
        <taxon>Botryosphaeriaceae</taxon>
        <taxon>Lasiodiplodia</taxon>
    </lineage>
</organism>
<accession>A0AA39W4W7</accession>
<proteinExistence type="predicted"/>
<protein>
    <submittedName>
        <fullName evidence="1">Uncharacterized protein</fullName>
    </submittedName>
</protein>
<dbReference type="Proteomes" id="UP001175001">
    <property type="component" value="Unassembled WGS sequence"/>
</dbReference>